<reference evidence="8" key="2">
    <citation type="submission" date="2023-04" db="EMBL/GenBank/DDBJ databases">
        <authorList>
            <person name="Bruccoleri R.E."/>
            <person name="Oakeley E.J."/>
            <person name="Faust A.-M."/>
            <person name="Dessus-Babus S."/>
            <person name="Altorfer M."/>
            <person name="Burckhardt D."/>
            <person name="Oertli M."/>
            <person name="Naumann U."/>
            <person name="Petersen F."/>
            <person name="Wong J."/>
        </authorList>
    </citation>
    <scope>NUCLEOTIDE SEQUENCE</scope>
    <source>
        <strain evidence="8">GSM-AAB239-AS_SAM_17_03QT</strain>
        <tissue evidence="8">Leaf</tissue>
    </source>
</reference>
<keyword evidence="4" id="KW-0804">Transcription</keyword>
<evidence type="ECO:0000256" key="2">
    <source>
        <dbReference type="ARBA" id="ARBA00023015"/>
    </source>
</evidence>
<dbReference type="EMBL" id="JANAVB010005596">
    <property type="protein sequence ID" value="KAJ6847306.1"/>
    <property type="molecule type" value="Genomic_DNA"/>
</dbReference>
<reference evidence="8" key="1">
    <citation type="journal article" date="2023" name="GigaByte">
        <title>Genome assembly of the bearded iris, Iris pallida Lam.</title>
        <authorList>
            <person name="Bruccoleri R.E."/>
            <person name="Oakeley E.J."/>
            <person name="Faust A.M.E."/>
            <person name="Altorfer M."/>
            <person name="Dessus-Babus S."/>
            <person name="Burckhardt D."/>
            <person name="Oertli M."/>
            <person name="Naumann U."/>
            <person name="Petersen F."/>
            <person name="Wong J."/>
        </authorList>
    </citation>
    <scope>NUCLEOTIDE SEQUENCE</scope>
    <source>
        <strain evidence="8">GSM-AAB239-AS_SAM_17_03QT</strain>
    </source>
</reference>
<organism evidence="8 9">
    <name type="scientific">Iris pallida</name>
    <name type="common">Sweet iris</name>
    <dbReference type="NCBI Taxonomy" id="29817"/>
    <lineage>
        <taxon>Eukaryota</taxon>
        <taxon>Viridiplantae</taxon>
        <taxon>Streptophyta</taxon>
        <taxon>Embryophyta</taxon>
        <taxon>Tracheophyta</taxon>
        <taxon>Spermatophyta</taxon>
        <taxon>Magnoliopsida</taxon>
        <taxon>Liliopsida</taxon>
        <taxon>Asparagales</taxon>
        <taxon>Iridaceae</taxon>
        <taxon>Iridoideae</taxon>
        <taxon>Irideae</taxon>
        <taxon>Iris</taxon>
    </lineage>
</organism>
<dbReference type="PROSITE" id="PS00036">
    <property type="entry name" value="BZIP_BASIC"/>
    <property type="match status" value="1"/>
</dbReference>
<dbReference type="GO" id="GO:0003700">
    <property type="term" value="F:DNA-binding transcription factor activity"/>
    <property type="evidence" value="ECO:0007669"/>
    <property type="project" value="InterPro"/>
</dbReference>
<evidence type="ECO:0000259" key="7">
    <source>
        <dbReference type="PROSITE" id="PS50217"/>
    </source>
</evidence>
<evidence type="ECO:0000256" key="4">
    <source>
        <dbReference type="ARBA" id="ARBA00023163"/>
    </source>
</evidence>
<keyword evidence="2" id="KW-0805">Transcription regulation</keyword>
<dbReference type="Proteomes" id="UP001140949">
    <property type="component" value="Unassembled WGS sequence"/>
</dbReference>
<dbReference type="CDD" id="cd14702">
    <property type="entry name" value="bZIP_plant_GBF1"/>
    <property type="match status" value="1"/>
</dbReference>
<dbReference type="PROSITE" id="PS50217">
    <property type="entry name" value="BZIP"/>
    <property type="match status" value="1"/>
</dbReference>
<dbReference type="SUPFAM" id="SSF57959">
    <property type="entry name" value="Leucine zipper domain"/>
    <property type="match status" value="1"/>
</dbReference>
<name>A0AAX6I1Z8_IRIPA</name>
<evidence type="ECO:0000256" key="6">
    <source>
        <dbReference type="SAM" id="MobiDB-lite"/>
    </source>
</evidence>
<dbReference type="GO" id="GO:0005634">
    <property type="term" value="C:nucleus"/>
    <property type="evidence" value="ECO:0007669"/>
    <property type="project" value="UniProtKB-SubCell"/>
</dbReference>
<protein>
    <recommendedName>
        <fullName evidence="7">BZIP domain-containing protein</fullName>
    </recommendedName>
</protein>
<feature type="compositionally biased region" description="Low complexity" evidence="6">
    <location>
        <begin position="1"/>
        <end position="12"/>
    </location>
</feature>
<sequence length="145" mass="16679">MSSSRARQTSSSEGGSPKLDADQKKRKRMISNRDSARRSRQRKQQHVDDLIKQSAQLQSENTQITMRVDLCSQQYLKVESENTVLRNEVMELTEKLRSLNSVLQFVEDFSGMELEKPEIPDPLLKPWQLPCPGHPIMASANMFQF</sequence>
<evidence type="ECO:0000313" key="8">
    <source>
        <dbReference type="EMBL" id="KAJ6847306.1"/>
    </source>
</evidence>
<feature type="region of interest" description="Disordered" evidence="6">
    <location>
        <begin position="1"/>
        <end position="56"/>
    </location>
</feature>
<accession>A0AAX6I1Z8</accession>
<keyword evidence="5" id="KW-0539">Nucleus</keyword>
<evidence type="ECO:0000256" key="1">
    <source>
        <dbReference type="ARBA" id="ARBA00004123"/>
    </source>
</evidence>
<evidence type="ECO:0000256" key="5">
    <source>
        <dbReference type="ARBA" id="ARBA00023242"/>
    </source>
</evidence>
<keyword evidence="9" id="KW-1185">Reference proteome</keyword>
<dbReference type="FunFam" id="1.20.5.170:FF:000020">
    <property type="entry name" value="BZIP transcription factor"/>
    <property type="match status" value="1"/>
</dbReference>
<evidence type="ECO:0000313" key="9">
    <source>
        <dbReference type="Proteomes" id="UP001140949"/>
    </source>
</evidence>
<dbReference type="PANTHER" id="PTHR45764">
    <property type="entry name" value="BZIP TRANSCRIPTION FACTOR 44"/>
    <property type="match status" value="1"/>
</dbReference>
<feature type="domain" description="BZIP" evidence="7">
    <location>
        <begin position="22"/>
        <end position="85"/>
    </location>
</feature>
<dbReference type="PANTHER" id="PTHR45764:SF34">
    <property type="entry name" value="BZIP TRANSCRIPTION FACTOR 53"/>
    <property type="match status" value="1"/>
</dbReference>
<dbReference type="GO" id="GO:0046982">
    <property type="term" value="F:protein heterodimerization activity"/>
    <property type="evidence" value="ECO:0007669"/>
    <property type="project" value="UniProtKB-ARBA"/>
</dbReference>
<keyword evidence="3" id="KW-0238">DNA-binding</keyword>
<dbReference type="SMART" id="SM00338">
    <property type="entry name" value="BRLZ"/>
    <property type="match status" value="1"/>
</dbReference>
<dbReference type="AlphaFoldDB" id="A0AAX6I1Z8"/>
<evidence type="ECO:0000256" key="3">
    <source>
        <dbReference type="ARBA" id="ARBA00023125"/>
    </source>
</evidence>
<dbReference type="Pfam" id="PF00170">
    <property type="entry name" value="bZIP_1"/>
    <property type="match status" value="1"/>
</dbReference>
<comment type="caution">
    <text evidence="8">The sequence shown here is derived from an EMBL/GenBank/DDBJ whole genome shotgun (WGS) entry which is preliminary data.</text>
</comment>
<dbReference type="InterPro" id="IPR045314">
    <property type="entry name" value="bZIP_plant_GBF1"/>
</dbReference>
<dbReference type="InterPro" id="IPR004827">
    <property type="entry name" value="bZIP"/>
</dbReference>
<comment type="subcellular location">
    <subcellularLocation>
        <location evidence="1">Nucleus</location>
    </subcellularLocation>
</comment>
<dbReference type="GO" id="GO:0045893">
    <property type="term" value="P:positive regulation of DNA-templated transcription"/>
    <property type="evidence" value="ECO:0007669"/>
    <property type="project" value="TreeGrafter"/>
</dbReference>
<proteinExistence type="predicted"/>
<dbReference type="GO" id="GO:0000976">
    <property type="term" value="F:transcription cis-regulatory region binding"/>
    <property type="evidence" value="ECO:0007669"/>
    <property type="project" value="TreeGrafter"/>
</dbReference>
<gene>
    <name evidence="8" type="ORF">M6B38_281700</name>
</gene>
<dbReference type="Gene3D" id="1.20.5.170">
    <property type="match status" value="1"/>
</dbReference>
<dbReference type="InterPro" id="IPR046347">
    <property type="entry name" value="bZIP_sf"/>
</dbReference>